<accession>A0A543NF29</accession>
<dbReference type="RefSeq" id="WP_141921637.1">
    <property type="nucleotide sequence ID" value="NZ_VFQC01000001.1"/>
</dbReference>
<reference evidence="1 2" key="1">
    <citation type="submission" date="2019-06" db="EMBL/GenBank/DDBJ databases">
        <title>Sequencing the genomes of 1000 actinobacteria strains.</title>
        <authorList>
            <person name="Klenk H.-P."/>
        </authorList>
    </citation>
    <scope>NUCLEOTIDE SEQUENCE [LARGE SCALE GENOMIC DNA]</scope>
    <source>
        <strain evidence="1 2">DSM 45015</strain>
    </source>
</reference>
<dbReference type="Proteomes" id="UP000317422">
    <property type="component" value="Unassembled WGS sequence"/>
</dbReference>
<sequence length="93" mass="10278">MADANTPYQKPSGTVRAGVWSTGCSNNWHFTAYLESSRWHGWATDQEMRWSGNGSRTMSAACTGVHDHRVRIQWDNGSTTGEATYGTARLHCG</sequence>
<dbReference type="OrthoDB" id="3436568at2"/>
<dbReference type="EMBL" id="VFQC01000001">
    <property type="protein sequence ID" value="TQN30370.1"/>
    <property type="molecule type" value="Genomic_DNA"/>
</dbReference>
<proteinExistence type="predicted"/>
<keyword evidence="2" id="KW-1185">Reference proteome</keyword>
<name>A0A543NF29_9ACTN</name>
<protein>
    <submittedName>
        <fullName evidence="1">Uncharacterized protein</fullName>
    </submittedName>
</protein>
<comment type="caution">
    <text evidence="1">The sequence shown here is derived from an EMBL/GenBank/DDBJ whole genome shotgun (WGS) entry which is preliminary data.</text>
</comment>
<evidence type="ECO:0000313" key="1">
    <source>
        <dbReference type="EMBL" id="TQN30370.1"/>
    </source>
</evidence>
<organism evidence="1 2">
    <name type="scientific">Haloactinospora alba</name>
    <dbReference type="NCBI Taxonomy" id="405555"/>
    <lineage>
        <taxon>Bacteria</taxon>
        <taxon>Bacillati</taxon>
        <taxon>Actinomycetota</taxon>
        <taxon>Actinomycetes</taxon>
        <taxon>Streptosporangiales</taxon>
        <taxon>Nocardiopsidaceae</taxon>
        <taxon>Haloactinospora</taxon>
    </lineage>
</organism>
<dbReference type="AlphaFoldDB" id="A0A543NF29"/>
<evidence type="ECO:0000313" key="2">
    <source>
        <dbReference type="Proteomes" id="UP000317422"/>
    </source>
</evidence>
<gene>
    <name evidence="1" type="ORF">FHX37_0247</name>
</gene>